<protein>
    <submittedName>
        <fullName evidence="7">Pilin</fullName>
    </submittedName>
</protein>
<dbReference type="Gene3D" id="3.30.700.10">
    <property type="entry name" value="Glycoprotein, Type 4 Pilin"/>
    <property type="match status" value="1"/>
</dbReference>
<dbReference type="RefSeq" id="WP_123795646.1">
    <property type="nucleotide sequence ID" value="NZ_CP031699.1"/>
</dbReference>
<keyword evidence="3" id="KW-0488">Methylation</keyword>
<keyword evidence="4" id="KW-0130">Cell adhesion</keyword>
<evidence type="ECO:0000313" key="8">
    <source>
        <dbReference type="Proteomes" id="UP000325536"/>
    </source>
</evidence>
<dbReference type="OrthoDB" id="8607132at2"/>
<gene>
    <name evidence="7" type="ORF">D0T90_06575</name>
</gene>
<comment type="similarity">
    <text evidence="1">Belongs to the N-Me-Phe pilin family.</text>
</comment>
<keyword evidence="8" id="KW-1185">Reference proteome</keyword>
<name>A0A5P3MRG5_NEIAN</name>
<evidence type="ECO:0000313" key="7">
    <source>
        <dbReference type="EMBL" id="QEY24193.1"/>
    </source>
</evidence>
<dbReference type="KEGG" id="naq:D0T90_06575"/>
<dbReference type="Proteomes" id="UP000325536">
    <property type="component" value="Chromosome"/>
</dbReference>
<dbReference type="NCBIfam" id="TIGR02532">
    <property type="entry name" value="IV_pilin_GFxxxE"/>
    <property type="match status" value="1"/>
</dbReference>
<dbReference type="AlphaFoldDB" id="A0A5P3MRG5"/>
<evidence type="ECO:0000256" key="5">
    <source>
        <dbReference type="ARBA" id="ARBA00023157"/>
    </source>
</evidence>
<keyword evidence="6" id="KW-0812">Transmembrane</keyword>
<dbReference type="PANTHER" id="PTHR30093">
    <property type="entry name" value="GENERAL SECRETION PATHWAY PROTEIN G"/>
    <property type="match status" value="1"/>
</dbReference>
<dbReference type="PANTHER" id="PTHR30093:SF34">
    <property type="entry name" value="PREPILIN PEPTIDASE-DEPENDENT PROTEIN D"/>
    <property type="match status" value="1"/>
</dbReference>
<evidence type="ECO:0000256" key="1">
    <source>
        <dbReference type="ARBA" id="ARBA00005233"/>
    </source>
</evidence>
<dbReference type="InterPro" id="IPR001082">
    <property type="entry name" value="Pilin"/>
</dbReference>
<feature type="transmembrane region" description="Helical" evidence="6">
    <location>
        <begin position="7"/>
        <end position="31"/>
    </location>
</feature>
<proteinExistence type="inferred from homology"/>
<dbReference type="GO" id="GO:0009289">
    <property type="term" value="C:pilus"/>
    <property type="evidence" value="ECO:0007669"/>
    <property type="project" value="InterPro"/>
</dbReference>
<keyword evidence="6" id="KW-0472">Membrane</keyword>
<dbReference type="SUPFAM" id="SSF54523">
    <property type="entry name" value="Pili subunits"/>
    <property type="match status" value="1"/>
</dbReference>
<keyword evidence="6" id="KW-1133">Transmembrane helix</keyword>
<comment type="subunit">
    <text evidence="2">The pili are polar flexible filaments of about 5.4 nanometers diameter and 2.5 micrometers average length; they consist of only a single polypeptide chain arranged in a helical configuration of five subunits per turn in the assembled pilus.</text>
</comment>
<dbReference type="InterPro" id="IPR045584">
    <property type="entry name" value="Pilin-like"/>
</dbReference>
<accession>A0A5P3MRG5</accession>
<dbReference type="GO" id="GO:0007155">
    <property type="term" value="P:cell adhesion"/>
    <property type="evidence" value="ECO:0007669"/>
    <property type="project" value="UniProtKB-KW"/>
</dbReference>
<evidence type="ECO:0000256" key="6">
    <source>
        <dbReference type="SAM" id="Phobius"/>
    </source>
</evidence>
<evidence type="ECO:0000256" key="4">
    <source>
        <dbReference type="ARBA" id="ARBA00022889"/>
    </source>
</evidence>
<sequence>MKAVQKGFTIIELMIAIAIVGVLTVIALPAYQDYTGRAQVSEALSLLEAQKSSVVEYYSDKGEWPTSNSEAGIAENIEGQYVASVKVGTNGTITATMKNSNINVDIRGKTLELTPNAPATTTTESGATSRDGAFTWKCTPGATDGVNEKFLPSACRSTGENTATTPAP</sequence>
<evidence type="ECO:0000256" key="3">
    <source>
        <dbReference type="ARBA" id="ARBA00022481"/>
    </source>
</evidence>
<evidence type="ECO:0000256" key="2">
    <source>
        <dbReference type="ARBA" id="ARBA00011156"/>
    </source>
</evidence>
<reference evidence="7 8" key="1">
    <citation type="submission" date="2018-08" db="EMBL/GenBank/DDBJ databases">
        <title>Neisseria animalis ATCC 49930 complete genome.</title>
        <authorList>
            <person name="Veseli I.A."/>
            <person name="Mascarenhas dos Santos A.C."/>
            <person name="Buttler R."/>
            <person name="Pombert J.-F."/>
        </authorList>
    </citation>
    <scope>NUCLEOTIDE SEQUENCE [LARGE SCALE GENOMIC DNA]</scope>
    <source>
        <strain evidence="7 8">ATCC 49930</strain>
    </source>
</reference>
<dbReference type="InterPro" id="IPR012902">
    <property type="entry name" value="N_methyl_site"/>
</dbReference>
<dbReference type="EMBL" id="CP031699">
    <property type="protein sequence ID" value="QEY24193.1"/>
    <property type="molecule type" value="Genomic_DNA"/>
</dbReference>
<keyword evidence="5" id="KW-1015">Disulfide bond</keyword>
<organism evidence="7 8">
    <name type="scientific">Neisseria animalis</name>
    <dbReference type="NCBI Taxonomy" id="492"/>
    <lineage>
        <taxon>Bacteria</taxon>
        <taxon>Pseudomonadati</taxon>
        <taxon>Pseudomonadota</taxon>
        <taxon>Betaproteobacteria</taxon>
        <taxon>Neisseriales</taxon>
        <taxon>Neisseriaceae</taxon>
        <taxon>Neisseria</taxon>
    </lineage>
</organism>
<dbReference type="Pfam" id="PF00114">
    <property type="entry name" value="Pilin"/>
    <property type="match status" value="1"/>
</dbReference>
<dbReference type="Pfam" id="PF07963">
    <property type="entry name" value="N_methyl"/>
    <property type="match status" value="1"/>
</dbReference>